<dbReference type="eggNOG" id="ENOG50344N4">
    <property type="taxonomic scope" value="Bacteria"/>
</dbReference>
<evidence type="ECO:0000313" key="2">
    <source>
        <dbReference type="EMBL" id="KKJ01259.1"/>
    </source>
</evidence>
<dbReference type="AlphaFoldDB" id="A0A0M2Q2R3"/>
<gene>
    <name evidence="2" type="ORF">PROH_02515</name>
</gene>
<keyword evidence="3" id="KW-1185">Reference proteome</keyword>
<sequence length="274" mass="29620">MRNHHSRLSQPTSFYAPASAESPAPNGATAPEPPLWQQFRLVLGAAFVVFTAITLLVQDWQTQPLLVIMADDLSLSGLAVPDAVQQHCHQVLKQIKTGDHLVKLGYADRPETLYDAPVQNTIGLLRTCPNPEPPGTIGRRSGTSPTEMLEAVLIALESSRVRGNTDPVVVSIWLQAAEPVPGDPPLDWERFQAQVDTLTANNGVVTFFGPTGELQQNLKIHLKGNPQAEVWPITALDNSTTWAYGLARELSPLSTPWTAAPPETLGAETPAPLP</sequence>
<comment type="caution">
    <text evidence="2">The sequence shown here is derived from an EMBL/GenBank/DDBJ whole genome shotgun (WGS) entry which is preliminary data.</text>
</comment>
<feature type="region of interest" description="Disordered" evidence="1">
    <location>
        <begin position="1"/>
        <end position="31"/>
    </location>
</feature>
<feature type="region of interest" description="Disordered" evidence="1">
    <location>
        <begin position="255"/>
        <end position="274"/>
    </location>
</feature>
<proteinExistence type="predicted"/>
<dbReference type="STRING" id="317619.GCA_000332315_03684"/>
<protein>
    <recommendedName>
        <fullName evidence="4">VWFA domain-containing protein</fullName>
    </recommendedName>
</protein>
<accession>A0A0M2Q2R3</accession>
<reference evidence="2" key="1">
    <citation type="submission" date="2012-04" db="EMBL/GenBank/DDBJ databases">
        <authorList>
            <person name="Borisov I.G."/>
            <person name="Ivanikova N.V."/>
            <person name="Pinevich A.V."/>
        </authorList>
    </citation>
    <scope>NUCLEOTIDE SEQUENCE [LARGE SCALE GENOMIC DNA]</scope>
    <source>
        <strain evidence="2">CALU 1027</strain>
    </source>
</reference>
<dbReference type="Proteomes" id="UP000034681">
    <property type="component" value="Unassembled WGS sequence"/>
</dbReference>
<organism evidence="2 3">
    <name type="scientific">Prochlorothrix hollandica PCC 9006 = CALU 1027</name>
    <dbReference type="NCBI Taxonomy" id="317619"/>
    <lineage>
        <taxon>Bacteria</taxon>
        <taxon>Bacillati</taxon>
        <taxon>Cyanobacteriota</taxon>
        <taxon>Cyanophyceae</taxon>
        <taxon>Prochlorotrichales</taxon>
        <taxon>Prochlorotrichaceae</taxon>
        <taxon>Prochlorothrix</taxon>
    </lineage>
</organism>
<evidence type="ECO:0000256" key="1">
    <source>
        <dbReference type="SAM" id="MobiDB-lite"/>
    </source>
</evidence>
<dbReference type="EMBL" id="AJTX02000002">
    <property type="protein sequence ID" value="KKJ01259.1"/>
    <property type="molecule type" value="Genomic_DNA"/>
</dbReference>
<evidence type="ECO:0000313" key="3">
    <source>
        <dbReference type="Proteomes" id="UP000034681"/>
    </source>
</evidence>
<dbReference type="OrthoDB" id="469370at2"/>
<dbReference type="RefSeq" id="WP_017713866.1">
    <property type="nucleotide sequence ID" value="NZ_KB235941.1"/>
</dbReference>
<name>A0A0M2Q2R3_PROHO</name>
<evidence type="ECO:0008006" key="4">
    <source>
        <dbReference type="Google" id="ProtNLM"/>
    </source>
</evidence>